<dbReference type="SUPFAM" id="SSF52540">
    <property type="entry name" value="P-loop containing nucleoside triphosphate hydrolases"/>
    <property type="match status" value="2"/>
</dbReference>
<evidence type="ECO:0000256" key="1">
    <source>
        <dbReference type="ARBA" id="ARBA00022603"/>
    </source>
</evidence>
<dbReference type="PROSITE" id="PS51194">
    <property type="entry name" value="HELICASE_CTER"/>
    <property type="match status" value="1"/>
</dbReference>
<feature type="compositionally biased region" description="Basic and acidic residues" evidence="6">
    <location>
        <begin position="1305"/>
        <end position="1319"/>
    </location>
</feature>
<dbReference type="InterPro" id="IPR027417">
    <property type="entry name" value="P-loop_NTPase"/>
</dbReference>
<organism evidence="8 9">
    <name type="scientific">Myriangium duriaei CBS 260.36</name>
    <dbReference type="NCBI Taxonomy" id="1168546"/>
    <lineage>
        <taxon>Eukaryota</taxon>
        <taxon>Fungi</taxon>
        <taxon>Dikarya</taxon>
        <taxon>Ascomycota</taxon>
        <taxon>Pezizomycotina</taxon>
        <taxon>Dothideomycetes</taxon>
        <taxon>Dothideomycetidae</taxon>
        <taxon>Myriangiales</taxon>
        <taxon>Myriangiaceae</taxon>
        <taxon>Myriangium</taxon>
    </lineage>
</organism>
<dbReference type="CDD" id="cd18793">
    <property type="entry name" value="SF2_C_SNF"/>
    <property type="match status" value="1"/>
</dbReference>
<dbReference type="Gene3D" id="3.40.50.150">
    <property type="entry name" value="Vaccinia Virus protein VP39"/>
    <property type="match status" value="1"/>
</dbReference>
<name>A0A9P4JFF0_9PEZI</name>
<dbReference type="SUPFAM" id="SSF53335">
    <property type="entry name" value="S-adenosyl-L-methionine-dependent methyltransferases"/>
    <property type="match status" value="1"/>
</dbReference>
<keyword evidence="4" id="KW-0378">Hydrolase</keyword>
<dbReference type="PANTHER" id="PTHR45626:SF26">
    <property type="entry name" value="FAMILY HELICASE, PUTATIVE (AFU_ORTHOLOGUE AFUA_2G09120)-RELATED"/>
    <property type="match status" value="1"/>
</dbReference>
<proteinExistence type="predicted"/>
<dbReference type="Proteomes" id="UP000799439">
    <property type="component" value="Unassembled WGS sequence"/>
</dbReference>
<dbReference type="InterPro" id="IPR029063">
    <property type="entry name" value="SAM-dependent_MTases_sf"/>
</dbReference>
<dbReference type="PANTHER" id="PTHR45626">
    <property type="entry name" value="TRANSCRIPTION TERMINATION FACTOR 2-RELATED"/>
    <property type="match status" value="1"/>
</dbReference>
<dbReference type="Pfam" id="PF00145">
    <property type="entry name" value="DNA_methylase"/>
    <property type="match status" value="1"/>
</dbReference>
<dbReference type="GO" id="GO:0032259">
    <property type="term" value="P:methylation"/>
    <property type="evidence" value="ECO:0007669"/>
    <property type="project" value="UniProtKB-KW"/>
</dbReference>
<dbReference type="GO" id="GO:0005524">
    <property type="term" value="F:ATP binding"/>
    <property type="evidence" value="ECO:0007669"/>
    <property type="project" value="UniProtKB-KW"/>
</dbReference>
<evidence type="ECO:0000313" key="9">
    <source>
        <dbReference type="Proteomes" id="UP000799439"/>
    </source>
</evidence>
<dbReference type="OrthoDB" id="423221at2759"/>
<dbReference type="InterPro" id="IPR050628">
    <property type="entry name" value="SNF2_RAD54_helicase_TF"/>
</dbReference>
<evidence type="ECO:0000256" key="2">
    <source>
        <dbReference type="ARBA" id="ARBA00022679"/>
    </source>
</evidence>
<dbReference type="InterPro" id="IPR038718">
    <property type="entry name" value="SNF2-like_sf"/>
</dbReference>
<keyword evidence="1" id="KW-0489">Methyltransferase</keyword>
<evidence type="ECO:0000256" key="6">
    <source>
        <dbReference type="SAM" id="MobiDB-lite"/>
    </source>
</evidence>
<reference evidence="8" key="1">
    <citation type="journal article" date="2020" name="Stud. Mycol.">
        <title>101 Dothideomycetes genomes: a test case for predicting lifestyles and emergence of pathogens.</title>
        <authorList>
            <person name="Haridas S."/>
            <person name="Albert R."/>
            <person name="Binder M."/>
            <person name="Bloem J."/>
            <person name="Labutti K."/>
            <person name="Salamov A."/>
            <person name="Andreopoulos B."/>
            <person name="Baker S."/>
            <person name="Barry K."/>
            <person name="Bills G."/>
            <person name="Bluhm B."/>
            <person name="Cannon C."/>
            <person name="Castanera R."/>
            <person name="Culley D."/>
            <person name="Daum C."/>
            <person name="Ezra D."/>
            <person name="Gonzalez J."/>
            <person name="Henrissat B."/>
            <person name="Kuo A."/>
            <person name="Liang C."/>
            <person name="Lipzen A."/>
            <person name="Lutzoni F."/>
            <person name="Magnuson J."/>
            <person name="Mondo S."/>
            <person name="Nolan M."/>
            <person name="Ohm R."/>
            <person name="Pangilinan J."/>
            <person name="Park H.-J."/>
            <person name="Ramirez L."/>
            <person name="Alfaro M."/>
            <person name="Sun H."/>
            <person name="Tritt A."/>
            <person name="Yoshinaga Y."/>
            <person name="Zwiers L.-H."/>
            <person name="Turgeon B."/>
            <person name="Goodwin S."/>
            <person name="Spatafora J."/>
            <person name="Crous P."/>
            <person name="Grigoriev I."/>
        </authorList>
    </citation>
    <scope>NUCLEOTIDE SEQUENCE</scope>
    <source>
        <strain evidence="8">CBS 260.36</strain>
    </source>
</reference>
<dbReference type="GO" id="GO:0016787">
    <property type="term" value="F:hydrolase activity"/>
    <property type="evidence" value="ECO:0007669"/>
    <property type="project" value="UniProtKB-KW"/>
</dbReference>
<keyword evidence="3" id="KW-0547">Nucleotide-binding</keyword>
<dbReference type="Gene3D" id="3.40.50.10810">
    <property type="entry name" value="Tandem AAA-ATPase domain"/>
    <property type="match status" value="1"/>
</dbReference>
<keyword evidence="5" id="KW-0067">ATP-binding</keyword>
<keyword evidence="2" id="KW-0808">Transferase</keyword>
<evidence type="ECO:0000256" key="3">
    <source>
        <dbReference type="ARBA" id="ARBA00022741"/>
    </source>
</evidence>
<dbReference type="InterPro" id="IPR049730">
    <property type="entry name" value="SNF2/RAD54-like_C"/>
</dbReference>
<evidence type="ECO:0000313" key="8">
    <source>
        <dbReference type="EMBL" id="KAF2157849.1"/>
    </source>
</evidence>
<dbReference type="GO" id="GO:0008168">
    <property type="term" value="F:methyltransferase activity"/>
    <property type="evidence" value="ECO:0007669"/>
    <property type="project" value="UniProtKB-KW"/>
</dbReference>
<dbReference type="GO" id="GO:0006281">
    <property type="term" value="P:DNA repair"/>
    <property type="evidence" value="ECO:0007669"/>
    <property type="project" value="TreeGrafter"/>
</dbReference>
<evidence type="ECO:0000259" key="7">
    <source>
        <dbReference type="PROSITE" id="PS51194"/>
    </source>
</evidence>
<keyword evidence="9" id="KW-1185">Reference proteome</keyword>
<dbReference type="InterPro" id="IPR000330">
    <property type="entry name" value="SNF2_N"/>
</dbReference>
<dbReference type="InterPro" id="IPR001650">
    <property type="entry name" value="Helicase_C-like"/>
</dbReference>
<evidence type="ECO:0000256" key="5">
    <source>
        <dbReference type="ARBA" id="ARBA00022840"/>
    </source>
</evidence>
<dbReference type="EMBL" id="ML996081">
    <property type="protein sequence ID" value="KAF2157849.1"/>
    <property type="molecule type" value="Genomic_DNA"/>
</dbReference>
<dbReference type="SMART" id="SM00487">
    <property type="entry name" value="DEXDc"/>
    <property type="match status" value="1"/>
</dbReference>
<evidence type="ECO:0000256" key="4">
    <source>
        <dbReference type="ARBA" id="ARBA00022801"/>
    </source>
</evidence>
<dbReference type="Gene3D" id="3.40.50.300">
    <property type="entry name" value="P-loop containing nucleotide triphosphate hydrolases"/>
    <property type="match status" value="1"/>
</dbReference>
<accession>A0A9P4JFF0</accession>
<dbReference type="InterPro" id="IPR001525">
    <property type="entry name" value="C5_MeTfrase"/>
</dbReference>
<comment type="caution">
    <text evidence="8">The sequence shown here is derived from an EMBL/GenBank/DDBJ whole genome shotgun (WGS) entry which is preliminary data.</text>
</comment>
<feature type="region of interest" description="Disordered" evidence="6">
    <location>
        <begin position="1611"/>
        <end position="1633"/>
    </location>
</feature>
<protein>
    <recommendedName>
        <fullName evidence="7">Helicase C-terminal domain-containing protein</fullName>
    </recommendedName>
</protein>
<dbReference type="GO" id="GO:0005634">
    <property type="term" value="C:nucleus"/>
    <property type="evidence" value="ECO:0007669"/>
    <property type="project" value="TreeGrafter"/>
</dbReference>
<gene>
    <name evidence="8" type="ORF">K461DRAFT_219001</name>
</gene>
<dbReference type="Pfam" id="PF00271">
    <property type="entry name" value="Helicase_C"/>
    <property type="match status" value="1"/>
</dbReference>
<dbReference type="Pfam" id="PF00176">
    <property type="entry name" value="SNF2-rel_dom"/>
    <property type="match status" value="1"/>
</dbReference>
<feature type="region of interest" description="Disordered" evidence="6">
    <location>
        <begin position="1301"/>
        <end position="1322"/>
    </location>
</feature>
<sequence length="1988" mass="222304">MISLNKGTQRALDTSLRPLSNIKDIFLDMTSNALTNGLKTALPQWNGRTLRVATMCSGTESPLLALQLIQEALDKLGQHNFDVVHLFSAEIVPYKQAYIERNFSVPIIFRDITELTRAKDSSHKATTAYGAEAEVPKGLHLLIAGTACVDYSMLNNKQKSMEDNGESGDTFRAVLAYAKTWRPKMLILENVFTAPWDDMLESYENEGYAVSGVLLDTKTYYLPQTRQRGYMLCIDKQACISDEAAITAARQWTKMMDYLKRPASSPASDFMLPMDDPAVLRARALLARRSVLDKGNREVDWSKCAIRHIQYRREEQIGNARPYTSWQESGSISPPDYADHEWFRQQVERVWDMLDCSFLRKALPKGGNYDIQFKSRIINVSQNVDRNPDSTAAGIAPCLTPSGIFFVTDRGATLSPDETIALQGLPLDRISFTTETPKQIQDLAGNAMSSTVVGAAILSAITVSATKLYFEQESHVQKAIVTKMQPSRVAMQSGQSRCEDISNSRRYIDLTKMMQDAIASSQKCACEGPFDLAQKSIQTCLDCGHSSCLACGGKPAHNYSPEHLPRGKRMGPSAFKQKWEALLPSHLTLRCDSNLLGSLQAMDGPLCSRYSQVVQAIFEGVFQLEGLRRGYNWSATWRSHNASLDLTIKPQSFEWQLYASPDANSAAQDELRIILLKPVAVGRSTGTSLTNINWRVGYPEARKIKIALRGAGDKTASWLARLNIPAHRDQAIWNELALHCDDEGLKHINGSYKYLPKCGTASESLYKHKNSPMDEPRFLMLDPDPIGDAANDCCIITDDPRRLQRNKRHVFMQFPSTWRPWLFDQAKDTIVGCVDYAWLDDSPSLIQVQTVDANIKLTTLDIDTWHLEGSQDCRSGIEILTMDVPENLVTGALVLSSALTFADIHWLFSLVNPHVRFGKEMQLPFSRARLSCTACMPKPAPLRWKWTTDMKTLKPYEDPALATRFEESLKVRPVAIHLDREARVGDTRLSVSLNLVTLAHRASGKLQRLVGDMAEDDVPQIHWRVDTCYSESSVLELPVFRLRNNDEDLPSEHQPNLRIDLWPLQQRSLAWMLRQEAGKGIEHIIEEVEELLIPGAAWRVEVTARHRRWIRGGIQASHPGFGKTICTLALVATDFASFQAPEQIIDDFSPISTSAPGIKVAATLIIAPKHLVKQWASEIQKVLGNKFTNSTIVIAGAADLNKHDIKNFSRAKLIVVNQEVLTSPDYVKRLAVFAGVPEPSATKGRRYETWLRFVNEKVSEHVHLLQTKGSEAVKNQIREAFQKNMQDPDFESIVPSKRRTGKAYADWKNDSGVDSDMGRRPQQSSLPAKDLLHIDKCLFEMFCFNRIVVDEFTYLAAKETAAIENLKGDKRWALSATAKLQDPYDIARMANLIGVKLRVGENAPGALSQKNLKKILDEKTEFEQFQTFRTAPSMAVTRRTYELAQSFLDSFVRQNILEFEDFPYADQLVPVQLATTHRLVYTELSQHLNGADMRITKSRKAGSEDRDRDFQILENLQGVDSAEEALSRLAAVFDGRNYNAGTNAATIKDLAAKRQSQAEQAKSRLSEAVSEIVPLARGCNISAFASWKEDVLEAGSLGDEDTTKTVRSLFQEQEKGAPKAQTAKRSSERSQQQVKDKLSVLNVLTKQYMATLRSIRFANNAQHLLCAWPKTKSLGKCDSHDCSRSIKPVMSVSSLCGHIICDDCWELSQTHTGLCNALGCSAPIHKYHLLRSDKLVQTTADSTIGTFAGAKVKGVIDLLGQIQAAQDQAILFVQYEDQIDDMEQACKRSAISCIAVRDNNKAAQLVTKFQTEIDPTDRSTVIILNASNSSAAGVNLTNANNVLFVSPLLTDSQYSYNAALAQAIGRVRRPGQTKDICVFRFVALDTIDVDILEHRERRSIGLSQVGAPDVAMNEKHTPTTQRKRCKEQELERVQLIKDKNGFFRLLPKSWLVGDRLEYGKGIEGRARVSGYEDFSSLVKFSKAYSEED</sequence>
<dbReference type="InterPro" id="IPR014001">
    <property type="entry name" value="Helicase_ATP-bd"/>
</dbReference>
<feature type="domain" description="Helicase C-terminal" evidence="7">
    <location>
        <begin position="1754"/>
        <end position="1931"/>
    </location>
</feature>
<dbReference type="GO" id="GO:0008094">
    <property type="term" value="F:ATP-dependent activity, acting on DNA"/>
    <property type="evidence" value="ECO:0007669"/>
    <property type="project" value="TreeGrafter"/>
</dbReference>